<dbReference type="PANTHER" id="PTHR15499">
    <property type="entry name" value="HMG BOX-CONTAINING PROTEIN 1"/>
    <property type="match status" value="1"/>
</dbReference>
<reference evidence="4 5" key="1">
    <citation type="journal article" date="2017" name="Gigascience">
        <title>Genome sequence of the small brown planthopper, Laodelphax striatellus.</title>
        <authorList>
            <person name="Zhu J."/>
            <person name="Jiang F."/>
            <person name="Wang X."/>
            <person name="Yang P."/>
            <person name="Bao Y."/>
            <person name="Zhao W."/>
            <person name="Wang W."/>
            <person name="Lu H."/>
            <person name="Wang Q."/>
            <person name="Cui N."/>
            <person name="Li J."/>
            <person name="Chen X."/>
            <person name="Luo L."/>
            <person name="Yu J."/>
            <person name="Kang L."/>
            <person name="Cui F."/>
        </authorList>
    </citation>
    <scope>NUCLEOTIDE SEQUENCE [LARGE SCALE GENOMIC DNA]</scope>
    <source>
        <strain evidence="4">Lst14</strain>
    </source>
</reference>
<dbReference type="InParanoid" id="A0A482WSU7"/>
<accession>A0A482WSU7</accession>
<dbReference type="InterPro" id="IPR036096">
    <property type="entry name" value="Ataxin_AXH_dom_sf"/>
</dbReference>
<feature type="region of interest" description="Disordered" evidence="2">
    <location>
        <begin position="357"/>
        <end position="390"/>
    </location>
</feature>
<dbReference type="SUPFAM" id="SSF47095">
    <property type="entry name" value="HMG-box"/>
    <property type="match status" value="1"/>
</dbReference>
<dbReference type="Pfam" id="PF00505">
    <property type="entry name" value="HMG_box"/>
    <property type="match status" value="1"/>
</dbReference>
<keyword evidence="1" id="KW-0539">Nucleus</keyword>
<feature type="domain" description="HMG box" evidence="3">
    <location>
        <begin position="388"/>
        <end position="456"/>
    </location>
</feature>
<dbReference type="SMR" id="A0A482WSU7"/>
<organism evidence="4 5">
    <name type="scientific">Laodelphax striatellus</name>
    <name type="common">Small brown planthopper</name>
    <name type="synonym">Delphax striatella</name>
    <dbReference type="NCBI Taxonomy" id="195883"/>
    <lineage>
        <taxon>Eukaryota</taxon>
        <taxon>Metazoa</taxon>
        <taxon>Ecdysozoa</taxon>
        <taxon>Arthropoda</taxon>
        <taxon>Hexapoda</taxon>
        <taxon>Insecta</taxon>
        <taxon>Pterygota</taxon>
        <taxon>Neoptera</taxon>
        <taxon>Paraneoptera</taxon>
        <taxon>Hemiptera</taxon>
        <taxon>Auchenorrhyncha</taxon>
        <taxon>Fulgoroidea</taxon>
        <taxon>Delphacidae</taxon>
        <taxon>Criomorphinae</taxon>
        <taxon>Laodelphax</taxon>
    </lineage>
</organism>
<dbReference type="InterPro" id="IPR036910">
    <property type="entry name" value="HMG_box_dom_sf"/>
</dbReference>
<feature type="region of interest" description="Disordered" evidence="2">
    <location>
        <begin position="1"/>
        <end position="47"/>
    </location>
</feature>
<dbReference type="InterPro" id="IPR009071">
    <property type="entry name" value="HMG_box_dom"/>
</dbReference>
<dbReference type="AlphaFoldDB" id="A0A482WSU7"/>
<keyword evidence="1" id="KW-0238">DNA-binding</keyword>
<feature type="compositionally biased region" description="Basic and acidic residues" evidence="2">
    <location>
        <begin position="17"/>
        <end position="26"/>
    </location>
</feature>
<dbReference type="GO" id="GO:0000981">
    <property type="term" value="F:DNA-binding transcription factor activity, RNA polymerase II-specific"/>
    <property type="evidence" value="ECO:0007669"/>
    <property type="project" value="TreeGrafter"/>
</dbReference>
<gene>
    <name evidence="4" type="ORF">LSTR_LSTR005886</name>
</gene>
<comment type="caution">
    <text evidence="4">The sequence shown here is derived from an EMBL/GenBank/DDBJ whole genome shotgun (WGS) entry which is preliminary data.</text>
</comment>
<dbReference type="SUPFAM" id="SSF102031">
    <property type="entry name" value="AXH domain"/>
    <property type="match status" value="1"/>
</dbReference>
<dbReference type="GO" id="GO:0003723">
    <property type="term" value="F:RNA binding"/>
    <property type="evidence" value="ECO:0007669"/>
    <property type="project" value="InterPro"/>
</dbReference>
<evidence type="ECO:0000256" key="1">
    <source>
        <dbReference type="PROSITE-ProRule" id="PRU00267"/>
    </source>
</evidence>
<dbReference type="GO" id="GO:0005634">
    <property type="term" value="C:nucleus"/>
    <property type="evidence" value="ECO:0007669"/>
    <property type="project" value="UniProtKB-UniRule"/>
</dbReference>
<dbReference type="OrthoDB" id="498543at2759"/>
<dbReference type="Proteomes" id="UP000291343">
    <property type="component" value="Unassembled WGS sequence"/>
</dbReference>
<sequence length="465" mass="52068">MNLDEQMEQSNNSSYHALDEQPKDLTLKTARKMKPIPPPLNLNSNESSARLPSSLLKEFANFATSPKSPLMQKHLPFRKRTHLISNCLKPNYEDNCPETSENYISTTSVNEIAGEVATFEAEQILSSQRNVEQSAGPEFRNSEVSVLSSAEETGCRFGDMPVDGSFERYVANEVSDNCVLDLSTNSSSVLLSPAPSSISSSREELADSSRALPFSHTRLWGLPWPPPIWHCFQAGTKLKLGSVWCNVEEMGPCPTDWPQELKVEQIKIGESSVVLSLFVASELSRVMLAEVSGVHAFLVKDRGWTAVCGESLFAKYNVRCPSLQLNDTIMVPTIHKLALPLPLPSPDICERIKRFSFPPPDEPQSSVPFVLSPPATPPRKTTQDSEKPKRPMNAFMLFAKRFRLELIQSHPGKDNRAISVILGEVWRTLPQEEREIYIRGARDLSEEQKLLHPDCWKRKRSHSAS</sequence>
<dbReference type="PANTHER" id="PTHR15499:SF3">
    <property type="entry name" value="HMG BOX-CONTAINING PROTEIN 1"/>
    <property type="match status" value="1"/>
</dbReference>
<dbReference type="Gene3D" id="1.10.30.10">
    <property type="entry name" value="High mobility group box domain"/>
    <property type="match status" value="1"/>
</dbReference>
<proteinExistence type="predicted"/>
<evidence type="ECO:0000259" key="3">
    <source>
        <dbReference type="PROSITE" id="PS50118"/>
    </source>
</evidence>
<keyword evidence="5" id="KW-1185">Reference proteome</keyword>
<name>A0A482WSU7_LAOST</name>
<protein>
    <recommendedName>
        <fullName evidence="3">HMG box domain-containing protein</fullName>
    </recommendedName>
</protein>
<evidence type="ECO:0000256" key="2">
    <source>
        <dbReference type="SAM" id="MobiDB-lite"/>
    </source>
</evidence>
<dbReference type="EMBL" id="QKKF02027168">
    <property type="protein sequence ID" value="RZF36070.1"/>
    <property type="molecule type" value="Genomic_DNA"/>
</dbReference>
<dbReference type="GO" id="GO:0000978">
    <property type="term" value="F:RNA polymerase II cis-regulatory region sequence-specific DNA binding"/>
    <property type="evidence" value="ECO:0007669"/>
    <property type="project" value="TreeGrafter"/>
</dbReference>
<evidence type="ECO:0000313" key="5">
    <source>
        <dbReference type="Proteomes" id="UP000291343"/>
    </source>
</evidence>
<evidence type="ECO:0000313" key="4">
    <source>
        <dbReference type="EMBL" id="RZF36070.1"/>
    </source>
</evidence>
<feature type="DNA-binding region" description="HMG box" evidence="1">
    <location>
        <begin position="388"/>
        <end position="456"/>
    </location>
</feature>
<dbReference type="InterPro" id="IPR039655">
    <property type="entry name" value="HBP1"/>
</dbReference>
<dbReference type="SMART" id="SM00398">
    <property type="entry name" value="HMG"/>
    <property type="match status" value="1"/>
</dbReference>
<dbReference type="STRING" id="195883.A0A482WSU7"/>
<dbReference type="PROSITE" id="PS50118">
    <property type="entry name" value="HMG_BOX_2"/>
    <property type="match status" value="1"/>
</dbReference>